<evidence type="ECO:0000313" key="2">
    <source>
        <dbReference type="Proteomes" id="UP001164705"/>
    </source>
</evidence>
<dbReference type="NCBIfam" id="TIGR01847">
    <property type="entry name" value="bacteriocin_sig"/>
    <property type="match status" value="1"/>
</dbReference>
<reference evidence="1" key="1">
    <citation type="submission" date="2022-11" db="EMBL/GenBank/DDBJ databases">
        <title>Lacinutrix neustonica HL-RS19T sp. nov., isolated from the surface microlayer sample of brackish Lake Shihwa.</title>
        <authorList>
            <person name="Choi J.Y."/>
            <person name="Hwang C.Y."/>
        </authorList>
    </citation>
    <scope>NUCLEOTIDE SEQUENCE</scope>
    <source>
        <strain evidence="1">HL-RS19</strain>
    </source>
</reference>
<dbReference type="AlphaFoldDB" id="A0A9E8SCT7"/>
<dbReference type="EMBL" id="CP113088">
    <property type="protein sequence ID" value="WAC01022.1"/>
    <property type="molecule type" value="Genomic_DNA"/>
</dbReference>
<dbReference type="NCBIfam" id="NF038153">
    <property type="entry name" value="lant_leader_L1a"/>
    <property type="match status" value="1"/>
</dbReference>
<proteinExistence type="predicted"/>
<dbReference type="KEGG" id="lnu:N7U66_12635"/>
<sequence length="65" mass="7091">MKTQNKNKLEFSKSTISELNDKKLKEINGGTASGQTDFFTSEPCMVAVSITTSYRDPFQGIGVGN</sequence>
<organism evidence="1 2">
    <name type="scientific">Lacinutrix neustonica</name>
    <dbReference type="NCBI Taxonomy" id="2980107"/>
    <lineage>
        <taxon>Bacteria</taxon>
        <taxon>Pseudomonadati</taxon>
        <taxon>Bacteroidota</taxon>
        <taxon>Flavobacteriia</taxon>
        <taxon>Flavobacteriales</taxon>
        <taxon>Flavobacteriaceae</taxon>
        <taxon>Lacinutrix</taxon>
    </lineage>
</organism>
<evidence type="ECO:0000313" key="1">
    <source>
        <dbReference type="EMBL" id="WAC01022.1"/>
    </source>
</evidence>
<gene>
    <name evidence="1" type="ORF">N7U66_12635</name>
</gene>
<protein>
    <submittedName>
        <fullName evidence="1">Class I lanthipeptide</fullName>
    </submittedName>
</protein>
<dbReference type="InterPro" id="IPR010133">
    <property type="entry name" value="Bacteriocin_signal_seq"/>
</dbReference>
<accession>A0A9E8SCT7</accession>
<dbReference type="RefSeq" id="WP_267675570.1">
    <property type="nucleotide sequence ID" value="NZ_CP113088.1"/>
</dbReference>
<name>A0A9E8SCT7_9FLAO</name>
<keyword evidence="2" id="KW-1185">Reference proteome</keyword>
<dbReference type="InterPro" id="IPR058238">
    <property type="entry name" value="Lant_leader_dom"/>
</dbReference>
<dbReference type="Proteomes" id="UP001164705">
    <property type="component" value="Chromosome"/>
</dbReference>